<keyword evidence="3" id="KW-1003">Cell membrane</keyword>
<accession>A0A4Q2K8N3</accession>
<proteinExistence type="inferred from homology"/>
<dbReference type="GO" id="GO:0005886">
    <property type="term" value="C:plasma membrane"/>
    <property type="evidence" value="ECO:0007669"/>
    <property type="project" value="UniProtKB-SubCell"/>
</dbReference>
<organism evidence="9 10">
    <name type="scientific">Candidatus Borkfalkia ceftriaxoniphila</name>
    <dbReference type="NCBI Taxonomy" id="2508949"/>
    <lineage>
        <taxon>Bacteria</taxon>
        <taxon>Bacillati</taxon>
        <taxon>Bacillota</taxon>
        <taxon>Clostridia</taxon>
        <taxon>Christensenellales</taxon>
        <taxon>Christensenellaceae</taxon>
        <taxon>Candidatus Borkfalkia</taxon>
    </lineage>
</organism>
<feature type="domain" description="ABC transmembrane type-1" evidence="8">
    <location>
        <begin position="94"/>
        <end position="287"/>
    </location>
</feature>
<evidence type="ECO:0000256" key="3">
    <source>
        <dbReference type="ARBA" id="ARBA00022475"/>
    </source>
</evidence>
<sequence>MRSISENAFPAAEGEARETSRRSKMKKKIFITISYLVLAILSLFFLFPFIVMVCLSVLPDSEINLQVLISPSGTLNLGTYIRILTPGSDYMRYLMNTLQVALITTVGIPLVSSLCAYGFAKLDFKGKNAMFGIVLSTMMIPAVISIVPLYTIYAKLGWINTLYPMWVPSLFGGGATNIFLMRQFMRGIPNDMMKAAQLDGANSFVIYVRLMLPLCLPILLYVAVMSFMNAWNDFMTPFTYLDHGSKSVTLALGVYYDYGPASTELANVAMASGVIMTLPCAVLFFCFQRYLIDGVAVTGMKD</sequence>
<evidence type="ECO:0000313" key="10">
    <source>
        <dbReference type="Proteomes" id="UP000291269"/>
    </source>
</evidence>
<dbReference type="InterPro" id="IPR035906">
    <property type="entry name" value="MetI-like_sf"/>
</dbReference>
<evidence type="ECO:0000256" key="2">
    <source>
        <dbReference type="ARBA" id="ARBA00022448"/>
    </source>
</evidence>
<evidence type="ECO:0000256" key="7">
    <source>
        <dbReference type="RuleBase" id="RU363032"/>
    </source>
</evidence>
<dbReference type="PANTHER" id="PTHR43744">
    <property type="entry name" value="ABC TRANSPORTER PERMEASE PROTEIN MG189-RELATED-RELATED"/>
    <property type="match status" value="1"/>
</dbReference>
<evidence type="ECO:0000313" key="9">
    <source>
        <dbReference type="EMBL" id="RXZ58353.1"/>
    </source>
</evidence>
<feature type="transmembrane region" description="Helical" evidence="7">
    <location>
        <begin position="29"/>
        <end position="58"/>
    </location>
</feature>
<dbReference type="AlphaFoldDB" id="A0A4Q2K8N3"/>
<dbReference type="OrthoDB" id="9787837at2"/>
<keyword evidence="2 7" id="KW-0813">Transport</keyword>
<evidence type="ECO:0000256" key="6">
    <source>
        <dbReference type="ARBA" id="ARBA00023136"/>
    </source>
</evidence>
<evidence type="ECO:0000259" key="8">
    <source>
        <dbReference type="PROSITE" id="PS50928"/>
    </source>
</evidence>
<dbReference type="Gene3D" id="1.10.3720.10">
    <property type="entry name" value="MetI-like"/>
    <property type="match status" value="1"/>
</dbReference>
<dbReference type="RefSeq" id="WP_129226785.1">
    <property type="nucleotide sequence ID" value="NZ_SDOZ01000003.1"/>
</dbReference>
<dbReference type="Proteomes" id="UP000291269">
    <property type="component" value="Unassembled WGS sequence"/>
</dbReference>
<dbReference type="EMBL" id="SDOZ01000003">
    <property type="protein sequence ID" value="RXZ58353.1"/>
    <property type="molecule type" value="Genomic_DNA"/>
</dbReference>
<evidence type="ECO:0000256" key="4">
    <source>
        <dbReference type="ARBA" id="ARBA00022692"/>
    </source>
</evidence>
<feature type="transmembrane region" description="Helical" evidence="7">
    <location>
        <begin position="131"/>
        <end position="153"/>
    </location>
</feature>
<name>A0A4Q2K8N3_9FIRM</name>
<protein>
    <submittedName>
        <fullName evidence="9">Carbohydrate ABC transporter permease</fullName>
    </submittedName>
</protein>
<feature type="transmembrane region" description="Helical" evidence="7">
    <location>
        <begin position="265"/>
        <end position="287"/>
    </location>
</feature>
<keyword evidence="6 7" id="KW-0472">Membrane</keyword>
<dbReference type="InterPro" id="IPR000515">
    <property type="entry name" value="MetI-like"/>
</dbReference>
<comment type="similarity">
    <text evidence="7">Belongs to the binding-protein-dependent transport system permease family.</text>
</comment>
<dbReference type="PROSITE" id="PS50928">
    <property type="entry name" value="ABC_TM1"/>
    <property type="match status" value="1"/>
</dbReference>
<gene>
    <name evidence="9" type="ORF">ESZ91_09890</name>
</gene>
<feature type="transmembrane region" description="Helical" evidence="7">
    <location>
        <begin position="206"/>
        <end position="228"/>
    </location>
</feature>
<comment type="subcellular location">
    <subcellularLocation>
        <location evidence="1 7">Cell membrane</location>
        <topology evidence="1 7">Multi-pass membrane protein</topology>
    </subcellularLocation>
</comment>
<dbReference type="CDD" id="cd06261">
    <property type="entry name" value="TM_PBP2"/>
    <property type="match status" value="1"/>
</dbReference>
<evidence type="ECO:0000256" key="1">
    <source>
        <dbReference type="ARBA" id="ARBA00004651"/>
    </source>
</evidence>
<dbReference type="Pfam" id="PF00528">
    <property type="entry name" value="BPD_transp_1"/>
    <property type="match status" value="1"/>
</dbReference>
<comment type="caution">
    <text evidence="9">The sequence shown here is derived from an EMBL/GenBank/DDBJ whole genome shotgun (WGS) entry which is preliminary data.</text>
</comment>
<keyword evidence="5 7" id="KW-1133">Transmembrane helix</keyword>
<feature type="transmembrane region" description="Helical" evidence="7">
    <location>
        <begin position="165"/>
        <end position="185"/>
    </location>
</feature>
<dbReference type="PANTHER" id="PTHR43744:SF12">
    <property type="entry name" value="ABC TRANSPORTER PERMEASE PROTEIN MG189-RELATED"/>
    <property type="match status" value="1"/>
</dbReference>
<keyword evidence="10" id="KW-1185">Reference proteome</keyword>
<reference evidence="9 10" key="1">
    <citation type="journal article" date="2019" name="Gut">
        <title>Antibiotics-induced monodominance of a novel gut bacterial order.</title>
        <authorList>
            <person name="Hildebrand F."/>
            <person name="Moitinho-Silva L."/>
            <person name="Blasche S."/>
            <person name="Jahn M.T."/>
            <person name="Gossmann T.I."/>
            <person name="Heuerta-Cepas J."/>
            <person name="Hercog R."/>
            <person name="Luetge M."/>
            <person name="Bahram M."/>
            <person name="Pryszlak A."/>
            <person name="Alves R.J."/>
            <person name="Waszak S.M."/>
            <person name="Zhu A."/>
            <person name="Ye L."/>
            <person name="Costea P.I."/>
            <person name="Aalvink S."/>
            <person name="Belzer C."/>
            <person name="Forslund S.K."/>
            <person name="Sunagawa S."/>
            <person name="Hentschel U."/>
            <person name="Merten C."/>
            <person name="Patil K.R."/>
            <person name="Benes V."/>
            <person name="Bork P."/>
        </authorList>
    </citation>
    <scope>NUCLEOTIDE SEQUENCE [LARGE SCALE GENOMIC DNA]</scope>
    <source>
        <strain evidence="9 10">HDS1380</strain>
    </source>
</reference>
<feature type="transmembrane region" description="Helical" evidence="7">
    <location>
        <begin position="98"/>
        <end position="119"/>
    </location>
</feature>
<dbReference type="SUPFAM" id="SSF161098">
    <property type="entry name" value="MetI-like"/>
    <property type="match status" value="1"/>
</dbReference>
<evidence type="ECO:0000256" key="5">
    <source>
        <dbReference type="ARBA" id="ARBA00022989"/>
    </source>
</evidence>
<dbReference type="GO" id="GO:0055085">
    <property type="term" value="P:transmembrane transport"/>
    <property type="evidence" value="ECO:0007669"/>
    <property type="project" value="InterPro"/>
</dbReference>
<keyword evidence="4 7" id="KW-0812">Transmembrane</keyword>